<name>A0A0G0CZR2_9BACT</name>
<gene>
    <name evidence="2" type="ORF">UR91_C0046G0005</name>
</gene>
<organism evidence="2 3">
    <name type="scientific">Candidatus Nomurabacteria bacterium GW2011_GWC2_35_8</name>
    <dbReference type="NCBI Taxonomy" id="1618752"/>
    <lineage>
        <taxon>Bacteria</taxon>
        <taxon>Candidatus Nomuraibacteriota</taxon>
    </lineage>
</organism>
<dbReference type="Proteomes" id="UP000034798">
    <property type="component" value="Unassembled WGS sequence"/>
</dbReference>
<accession>A0A0G0CZR2</accession>
<dbReference type="Gene3D" id="3.10.450.50">
    <property type="match status" value="1"/>
</dbReference>
<dbReference type="InterPro" id="IPR032710">
    <property type="entry name" value="NTF2-like_dom_sf"/>
</dbReference>
<evidence type="ECO:0000313" key="3">
    <source>
        <dbReference type="Proteomes" id="UP000034798"/>
    </source>
</evidence>
<dbReference type="Pfam" id="PF12680">
    <property type="entry name" value="SnoaL_2"/>
    <property type="match status" value="1"/>
</dbReference>
<dbReference type="SUPFAM" id="SSF54427">
    <property type="entry name" value="NTF2-like"/>
    <property type="match status" value="1"/>
</dbReference>
<dbReference type="AlphaFoldDB" id="A0A0G0CZR2"/>
<evidence type="ECO:0000313" key="2">
    <source>
        <dbReference type="EMBL" id="KKP87529.1"/>
    </source>
</evidence>
<evidence type="ECO:0000259" key="1">
    <source>
        <dbReference type="Pfam" id="PF12680"/>
    </source>
</evidence>
<dbReference type="EMBL" id="LBQZ01000046">
    <property type="protein sequence ID" value="KKP87529.1"/>
    <property type="molecule type" value="Genomic_DNA"/>
</dbReference>
<feature type="domain" description="SnoaL-like" evidence="1">
    <location>
        <begin position="13"/>
        <end position="99"/>
    </location>
</feature>
<reference evidence="2 3" key="1">
    <citation type="journal article" date="2015" name="Nature">
        <title>rRNA introns, odd ribosomes, and small enigmatic genomes across a large radiation of phyla.</title>
        <authorList>
            <person name="Brown C.T."/>
            <person name="Hug L.A."/>
            <person name="Thomas B.C."/>
            <person name="Sharon I."/>
            <person name="Castelle C.J."/>
            <person name="Singh A."/>
            <person name="Wilkins M.J."/>
            <person name="Williams K.H."/>
            <person name="Banfield J.F."/>
        </authorList>
    </citation>
    <scope>NUCLEOTIDE SEQUENCE [LARGE SCALE GENOMIC DNA]</scope>
</reference>
<sequence>MNINNWLNKFKCGWEGKNIDDVLSLFSADVVYYETPFHKLNGLDEIKKEWVAIMDQNEIDLSYEVFSKDDNKYAVQWDLKYSDKEKNQLHFSGVYLIKLNEMGLCNEFRHYCEKGDF</sequence>
<protein>
    <recommendedName>
        <fullName evidence="1">SnoaL-like domain-containing protein</fullName>
    </recommendedName>
</protein>
<dbReference type="InterPro" id="IPR037401">
    <property type="entry name" value="SnoaL-like"/>
</dbReference>
<proteinExistence type="predicted"/>
<comment type="caution">
    <text evidence="2">The sequence shown here is derived from an EMBL/GenBank/DDBJ whole genome shotgun (WGS) entry which is preliminary data.</text>
</comment>